<dbReference type="Gene3D" id="3.40.1090.10">
    <property type="entry name" value="Cytosolic phospholipase A2 catalytic domain"/>
    <property type="match status" value="2"/>
</dbReference>
<dbReference type="GO" id="GO:0005829">
    <property type="term" value="C:cytosol"/>
    <property type="evidence" value="ECO:0007669"/>
    <property type="project" value="TreeGrafter"/>
</dbReference>
<accession>A0A139AN02</accession>
<evidence type="ECO:0000256" key="1">
    <source>
        <dbReference type="ARBA" id="ARBA00008780"/>
    </source>
</evidence>
<dbReference type="InterPro" id="IPR016035">
    <property type="entry name" value="Acyl_Trfase/lysoPLipase"/>
</dbReference>
<feature type="compositionally biased region" description="Polar residues" evidence="7">
    <location>
        <begin position="556"/>
        <end position="569"/>
    </location>
</feature>
<evidence type="ECO:0000313" key="9">
    <source>
        <dbReference type="EMBL" id="KXS18129.1"/>
    </source>
</evidence>
<evidence type="ECO:0000313" key="10">
    <source>
        <dbReference type="Proteomes" id="UP000070544"/>
    </source>
</evidence>
<dbReference type="Pfam" id="PF01735">
    <property type="entry name" value="PLA2_B"/>
    <property type="match status" value="2"/>
</dbReference>
<dbReference type="SUPFAM" id="SSF52151">
    <property type="entry name" value="FabD/lysophospholipase-like"/>
    <property type="match status" value="1"/>
</dbReference>
<dbReference type="OrthoDB" id="6121437at2759"/>
<reference evidence="9 10" key="1">
    <citation type="journal article" date="2015" name="Genome Biol. Evol.">
        <title>Phylogenomic analyses indicate that early fungi evolved digesting cell walls of algal ancestors of land plants.</title>
        <authorList>
            <person name="Chang Y."/>
            <person name="Wang S."/>
            <person name="Sekimoto S."/>
            <person name="Aerts A.L."/>
            <person name="Choi C."/>
            <person name="Clum A."/>
            <person name="LaButti K.M."/>
            <person name="Lindquist E.A."/>
            <person name="Yee Ngan C."/>
            <person name="Ohm R.A."/>
            <person name="Salamov A.A."/>
            <person name="Grigoriev I.V."/>
            <person name="Spatafora J.W."/>
            <person name="Berbee M.L."/>
        </authorList>
    </citation>
    <scope>NUCLEOTIDE SEQUENCE [LARGE SCALE GENOMIC DNA]</scope>
    <source>
        <strain evidence="9 10">JEL478</strain>
    </source>
</reference>
<feature type="compositionally biased region" description="Polar residues" evidence="7">
    <location>
        <begin position="576"/>
        <end position="587"/>
    </location>
</feature>
<evidence type="ECO:0000256" key="3">
    <source>
        <dbReference type="ARBA" id="ARBA00022963"/>
    </source>
</evidence>
<evidence type="ECO:0000256" key="6">
    <source>
        <dbReference type="RuleBase" id="RU362103"/>
    </source>
</evidence>
<dbReference type="AlphaFoldDB" id="A0A139AN02"/>
<feature type="domain" description="PLA2c" evidence="8">
    <location>
        <begin position="594"/>
        <end position="946"/>
    </location>
</feature>
<dbReference type="InterPro" id="IPR002642">
    <property type="entry name" value="LysoPLipase_cat_dom"/>
</dbReference>
<feature type="domain" description="PLA2c" evidence="8">
    <location>
        <begin position="30"/>
        <end position="136"/>
    </location>
</feature>
<dbReference type="PANTHER" id="PTHR10728:SF40">
    <property type="entry name" value="PATATIN FAMILY PROTEIN"/>
    <property type="match status" value="1"/>
</dbReference>
<dbReference type="EC" id="3.1.1.5" evidence="6"/>
<dbReference type="Proteomes" id="UP000070544">
    <property type="component" value="Unassembled WGS sequence"/>
</dbReference>
<feature type="compositionally biased region" description="Polar residues" evidence="7">
    <location>
        <begin position="240"/>
        <end position="253"/>
    </location>
</feature>
<dbReference type="EMBL" id="KQ965743">
    <property type="protein sequence ID" value="KXS18129.1"/>
    <property type="molecule type" value="Genomic_DNA"/>
</dbReference>
<feature type="compositionally biased region" description="Basic and acidic residues" evidence="7">
    <location>
        <begin position="228"/>
        <end position="238"/>
    </location>
</feature>
<name>A0A139AN02_GONPJ</name>
<evidence type="ECO:0000256" key="7">
    <source>
        <dbReference type="SAM" id="MobiDB-lite"/>
    </source>
</evidence>
<feature type="region of interest" description="Disordered" evidence="7">
    <location>
        <begin position="296"/>
        <end position="315"/>
    </location>
</feature>
<keyword evidence="4 5" id="KW-0443">Lipid metabolism</keyword>
<keyword evidence="2 5" id="KW-0378">Hydrolase</keyword>
<evidence type="ECO:0000259" key="8">
    <source>
        <dbReference type="PROSITE" id="PS51210"/>
    </source>
</evidence>
<sequence>MPQSLEQLLRQPGSPIAPDIARLSDAKRNRELKWNARVREGAQLHPREVEFLAARSKFVARSMSLVFGAMGGHGIPRVEPEDAPNVALVCSGGGCRAMIASGGNVQALSDAGLLDCVTYWGGVSGATWCMASYYTNANPDGVKGVDIDRDLDEWDVDLNGGVVRFTPGKPLGLLEPWWSAVSTPTTPTKEADWWTSFVKSLNEEEVGKYAPEWLKSFVNKVAASQEGTTKKADSHDDPTDASNTGERQLNSPQGGVDSRAPDQSHASVVRSHGANIVSQSDAKDWLQSLLAKVRGEEPHKSTETQIGTAKSTAVHPVERALTPVSAQASQGSRSPDIKSIRLSSLPYPAVLDLEHTPSVERLLWHLKEELNADFMSITRTLWMVIRDPVVAQVVGEIFLRKIVFDHPDATIPPINLLDIWSSVLTARLLLSTPRTFPPGPGDQGADWTSTRFSRLGDNWMLKSGKVPFPIIGITGELVEASVGGETGSTEVVTPKAVEGEVVPGGAEGAGADPTTPVRDLGVSSFFQQVEVFLKSVGKKEQPGSVSEAARTESKGDSNWSTAPAPQKTSPEAAKSVESSGGNSFTDRVQTLVRSTLSTTSKPSSAETSTPVAAIEDANVVPPPKATFQFYEFNPFEFSRVERGKEVGVPVWAFGRRFEKGKSIVVKEPDGEEINAVAMPEMPFGYMLGIGSSAFMANLAKIYEAFEADMPLGIKDKVKSLVEPHGTFHLVEPALVRNPFFGMEHLPSDLASEENLMLMDGGMQVNTPFLQMLREGRNVDVFIGMQHSADLYSRRMDLVSASVYALNNGIRFPYITIEDLPEKLMLEERVSVFRYRDYPQPRNDGTIPDVDEDGPDIVYFPLVKNPNLTDKTFSPITHAQCSTFNFAYSRDTTDKLFETAKLNVEEGVDVIRTILREKWERKKAKRERSQQTKAAQGGLFGWVSSIVEQLN</sequence>
<dbReference type="GO" id="GO:0046475">
    <property type="term" value="P:glycerophospholipid catabolic process"/>
    <property type="evidence" value="ECO:0007669"/>
    <property type="project" value="TreeGrafter"/>
</dbReference>
<keyword evidence="3 5" id="KW-0442">Lipid degradation</keyword>
<evidence type="ECO:0000256" key="5">
    <source>
        <dbReference type="PROSITE-ProRule" id="PRU00555"/>
    </source>
</evidence>
<dbReference type="PANTHER" id="PTHR10728">
    <property type="entry name" value="CYTOSOLIC PHOSPHOLIPASE A2"/>
    <property type="match status" value="1"/>
</dbReference>
<dbReference type="STRING" id="1344416.A0A139AN02"/>
<comment type="similarity">
    <text evidence="1 6">Belongs to the lysophospholipase family.</text>
</comment>
<comment type="catalytic activity">
    <reaction evidence="6">
        <text>a 1-acyl-sn-glycero-3-phosphocholine + H2O = sn-glycerol 3-phosphocholine + a fatty acid + H(+)</text>
        <dbReference type="Rhea" id="RHEA:15177"/>
        <dbReference type="ChEBI" id="CHEBI:15377"/>
        <dbReference type="ChEBI" id="CHEBI:15378"/>
        <dbReference type="ChEBI" id="CHEBI:16870"/>
        <dbReference type="ChEBI" id="CHEBI:28868"/>
        <dbReference type="ChEBI" id="CHEBI:58168"/>
        <dbReference type="EC" id="3.1.1.5"/>
    </reaction>
</comment>
<dbReference type="GO" id="GO:0004623">
    <property type="term" value="F:phospholipase A2 activity"/>
    <property type="evidence" value="ECO:0007669"/>
    <property type="project" value="TreeGrafter"/>
</dbReference>
<keyword evidence="10" id="KW-1185">Reference proteome</keyword>
<proteinExistence type="inferred from homology"/>
<evidence type="ECO:0000256" key="2">
    <source>
        <dbReference type="ARBA" id="ARBA00022801"/>
    </source>
</evidence>
<dbReference type="GO" id="GO:0004622">
    <property type="term" value="F:phosphatidylcholine lysophospholipase activity"/>
    <property type="evidence" value="ECO:0007669"/>
    <property type="project" value="UniProtKB-EC"/>
</dbReference>
<feature type="region of interest" description="Disordered" evidence="7">
    <location>
        <begin position="225"/>
        <end position="274"/>
    </location>
</feature>
<dbReference type="PROSITE" id="PS51210">
    <property type="entry name" value="PLA2C"/>
    <property type="match status" value="2"/>
</dbReference>
<evidence type="ECO:0000256" key="4">
    <source>
        <dbReference type="ARBA" id="ARBA00023098"/>
    </source>
</evidence>
<organism evidence="9 10">
    <name type="scientific">Gonapodya prolifera (strain JEL478)</name>
    <name type="common">Monoblepharis prolifera</name>
    <dbReference type="NCBI Taxonomy" id="1344416"/>
    <lineage>
        <taxon>Eukaryota</taxon>
        <taxon>Fungi</taxon>
        <taxon>Fungi incertae sedis</taxon>
        <taxon>Chytridiomycota</taxon>
        <taxon>Chytridiomycota incertae sedis</taxon>
        <taxon>Monoblepharidomycetes</taxon>
        <taxon>Monoblepharidales</taxon>
        <taxon>Gonapodyaceae</taxon>
        <taxon>Gonapodya</taxon>
    </lineage>
</organism>
<feature type="region of interest" description="Disordered" evidence="7">
    <location>
        <begin position="537"/>
        <end position="587"/>
    </location>
</feature>
<gene>
    <name evidence="9" type="ORF">M427DRAFT_29874</name>
</gene>
<protein>
    <recommendedName>
        <fullName evidence="6">Lysophospholipase</fullName>
        <ecNumber evidence="6">3.1.1.5</ecNumber>
    </recommendedName>
</protein>